<keyword evidence="2" id="KW-1185">Reference proteome</keyword>
<reference evidence="1 2" key="1">
    <citation type="submission" date="2018-10" db="EMBL/GenBank/DDBJ databases">
        <title>Genomic Encyclopedia of Archaeal and Bacterial Type Strains, Phase II (KMG-II): from individual species to whole genera.</title>
        <authorList>
            <person name="Goeker M."/>
        </authorList>
    </citation>
    <scope>NUCLEOTIDE SEQUENCE [LARGE SCALE GENOMIC DNA]</scope>
    <source>
        <strain evidence="1 2">DSM 45657</strain>
    </source>
</reference>
<dbReference type="OrthoDB" id="9930060at2"/>
<evidence type="ECO:0000313" key="2">
    <source>
        <dbReference type="Proteomes" id="UP000282454"/>
    </source>
</evidence>
<gene>
    <name evidence="1" type="ORF">CLV68_3159</name>
</gene>
<name>A0A421B2N2_9PSEU</name>
<sequence>MGRWEDLQCRLFHLGYLGEELEYFAGTSRGAWLYRQIAQETARVAEIARANAGEVEQASTYYADSGL</sequence>
<dbReference type="RefSeq" id="WP_121391427.1">
    <property type="nucleotide sequence ID" value="NZ_RCDD01000002.1"/>
</dbReference>
<proteinExistence type="predicted"/>
<comment type="caution">
    <text evidence="1">The sequence shown here is derived from an EMBL/GenBank/DDBJ whole genome shotgun (WGS) entry which is preliminary data.</text>
</comment>
<dbReference type="AlphaFoldDB" id="A0A421B2N2"/>
<dbReference type="EMBL" id="RCDD01000002">
    <property type="protein sequence ID" value="RLK58686.1"/>
    <property type="molecule type" value="Genomic_DNA"/>
</dbReference>
<organism evidence="1 2">
    <name type="scientific">Actinokineospora cianjurensis</name>
    <dbReference type="NCBI Taxonomy" id="585224"/>
    <lineage>
        <taxon>Bacteria</taxon>
        <taxon>Bacillati</taxon>
        <taxon>Actinomycetota</taxon>
        <taxon>Actinomycetes</taxon>
        <taxon>Pseudonocardiales</taxon>
        <taxon>Pseudonocardiaceae</taxon>
        <taxon>Actinokineospora</taxon>
    </lineage>
</organism>
<dbReference type="Proteomes" id="UP000282454">
    <property type="component" value="Unassembled WGS sequence"/>
</dbReference>
<accession>A0A421B2N2</accession>
<evidence type="ECO:0000313" key="1">
    <source>
        <dbReference type="EMBL" id="RLK58686.1"/>
    </source>
</evidence>
<protein>
    <submittedName>
        <fullName evidence="1">Uncharacterized protein</fullName>
    </submittedName>
</protein>